<dbReference type="EMBL" id="JAVSGH010000020">
    <property type="protein sequence ID" value="MDT3726687.1"/>
    <property type="molecule type" value="Genomic_DNA"/>
</dbReference>
<evidence type="ECO:0000313" key="1">
    <source>
        <dbReference type="EMBL" id="MDT3726687.1"/>
    </source>
</evidence>
<sequence length="71" mass="7687">MSERAAPFHCPYCGDEDLRPSEEGWGSPRASEAERGGGAWECAACNRAFRLKFLGLLARGLDRSDTGGDPE</sequence>
<proteinExistence type="predicted"/>
<keyword evidence="2" id="KW-1185">Reference proteome</keyword>
<dbReference type="Proteomes" id="UP001181313">
    <property type="component" value="Unassembled WGS sequence"/>
</dbReference>
<comment type="caution">
    <text evidence="1">The sequence shown here is derived from an EMBL/GenBank/DDBJ whole genome shotgun (WGS) entry which is preliminary data.</text>
</comment>
<dbReference type="RefSeq" id="WP_093552138.1">
    <property type="nucleotide sequence ID" value="NZ_JAVSGH010000020.1"/>
</dbReference>
<reference evidence="1" key="1">
    <citation type="submission" date="2024-05" db="EMBL/GenBank/DDBJ databases">
        <title>30 novel species of actinomycetes from the DSMZ collection.</title>
        <authorList>
            <person name="Nouioui I."/>
        </authorList>
    </citation>
    <scope>NUCLEOTIDE SEQUENCE</scope>
    <source>
        <strain evidence="1">DSM 41972</strain>
    </source>
</reference>
<organism evidence="1 2">
    <name type="scientific">Streptomyces althioticus subsp. attaecolombicae</name>
    <dbReference type="NCBI Taxonomy" id="3075534"/>
    <lineage>
        <taxon>Bacteria</taxon>
        <taxon>Bacillati</taxon>
        <taxon>Actinomycetota</taxon>
        <taxon>Actinomycetes</taxon>
        <taxon>Kitasatosporales</taxon>
        <taxon>Streptomycetaceae</taxon>
        <taxon>Streptomyces</taxon>
        <taxon>Streptomyces althioticus group</taxon>
    </lineage>
</organism>
<accession>A0ABU3I159</accession>
<protein>
    <submittedName>
        <fullName evidence="1">Uncharacterized protein</fullName>
    </submittedName>
</protein>
<name>A0ABU3I159_9ACTN</name>
<gene>
    <name evidence="1" type="ORF">ROS62_18055</name>
</gene>
<evidence type="ECO:0000313" key="2">
    <source>
        <dbReference type="Proteomes" id="UP001181313"/>
    </source>
</evidence>